<accession>A0ABY4YTV3</accession>
<feature type="compositionally biased region" description="Low complexity" evidence="1">
    <location>
        <begin position="225"/>
        <end position="241"/>
    </location>
</feature>
<dbReference type="PANTHER" id="PTHR35333:SF3">
    <property type="entry name" value="BETA-LACTAMASE-TYPE TRANSPEPTIDASE FOLD CONTAINING PROTEIN"/>
    <property type="match status" value="1"/>
</dbReference>
<dbReference type="EMBL" id="CP099489">
    <property type="protein sequence ID" value="USQ80199.1"/>
    <property type="molecule type" value="Genomic_DNA"/>
</dbReference>
<dbReference type="RefSeq" id="WP_252593575.1">
    <property type="nucleotide sequence ID" value="NZ_CP099489.1"/>
</dbReference>
<dbReference type="GO" id="GO:0016787">
    <property type="term" value="F:hydrolase activity"/>
    <property type="evidence" value="ECO:0007669"/>
    <property type="project" value="UniProtKB-KW"/>
</dbReference>
<feature type="compositionally biased region" description="Low complexity" evidence="1">
    <location>
        <begin position="315"/>
        <end position="325"/>
    </location>
</feature>
<feature type="region of interest" description="Disordered" evidence="1">
    <location>
        <begin position="217"/>
        <end position="246"/>
    </location>
</feature>
<evidence type="ECO:0000313" key="4">
    <source>
        <dbReference type="Proteomes" id="UP001056455"/>
    </source>
</evidence>
<feature type="domain" description="Beta-lactamase class A catalytic" evidence="2">
    <location>
        <begin position="33"/>
        <end position="278"/>
    </location>
</feature>
<reference evidence="3" key="1">
    <citation type="submission" date="2022-06" db="EMBL/GenBank/DDBJ databases">
        <title>Ornithinimicrobium HY1793.</title>
        <authorList>
            <person name="Huang Y."/>
        </authorList>
    </citation>
    <scope>NUCLEOTIDE SEQUENCE</scope>
    <source>
        <strain evidence="3">HY1793</strain>
    </source>
</reference>
<feature type="region of interest" description="Disordered" evidence="1">
    <location>
        <begin position="315"/>
        <end position="336"/>
    </location>
</feature>
<dbReference type="Pfam" id="PF13354">
    <property type="entry name" value="Beta-lactamase2"/>
    <property type="match status" value="1"/>
</dbReference>
<dbReference type="InterPro" id="IPR012338">
    <property type="entry name" value="Beta-lactam/transpept-like"/>
</dbReference>
<evidence type="ECO:0000313" key="3">
    <source>
        <dbReference type="EMBL" id="USQ80199.1"/>
    </source>
</evidence>
<gene>
    <name evidence="3" type="ORF">NF556_00615</name>
</gene>
<keyword evidence="4" id="KW-1185">Reference proteome</keyword>
<dbReference type="SUPFAM" id="SSF56601">
    <property type="entry name" value="beta-lactamase/transpeptidase-like"/>
    <property type="match status" value="1"/>
</dbReference>
<dbReference type="Gene3D" id="3.40.710.10">
    <property type="entry name" value="DD-peptidase/beta-lactamase superfamily"/>
    <property type="match status" value="1"/>
</dbReference>
<dbReference type="InterPro" id="IPR045155">
    <property type="entry name" value="Beta-lactam_cat"/>
</dbReference>
<name>A0ABY4YTV3_9MICO</name>
<dbReference type="InterPro" id="IPR000871">
    <property type="entry name" value="Beta-lactam_class-A"/>
</dbReference>
<evidence type="ECO:0000259" key="2">
    <source>
        <dbReference type="Pfam" id="PF13354"/>
    </source>
</evidence>
<dbReference type="PANTHER" id="PTHR35333">
    <property type="entry name" value="BETA-LACTAMASE"/>
    <property type="match status" value="1"/>
</dbReference>
<protein>
    <submittedName>
        <fullName evidence="3">Class A beta-lactamase-related serine hydrolase</fullName>
    </submittedName>
</protein>
<dbReference type="Proteomes" id="UP001056455">
    <property type="component" value="Chromosome"/>
</dbReference>
<organism evidence="3 4">
    <name type="scientific">Ornithinimicrobium faecis</name>
    <dbReference type="NCBI Taxonomy" id="2934158"/>
    <lineage>
        <taxon>Bacteria</taxon>
        <taxon>Bacillati</taxon>
        <taxon>Actinomycetota</taxon>
        <taxon>Actinomycetes</taxon>
        <taxon>Micrococcales</taxon>
        <taxon>Ornithinimicrobiaceae</taxon>
        <taxon>Ornithinimicrobium</taxon>
    </lineage>
</organism>
<sequence length="336" mass="35802">MAVPPGEFSPEFAPELPARLPIELPLGDGLSWSVSFRDVTSGRVLHAQGAHDLLPTASVGKVFALIDLAARATAGEVDLTEIVDRRDALAVADSGTWQHLHVDRLSLADVAVLIGSTSDNWATNVLLDRLGLDQVQRRASTLVSGGSTLHDHVRDVRTNADPATLSSGCADDWTHLLGEVARGTCIDEQTSALVRRWLSLGTDLSMVAAAFDLDPLAHAEPPETQPTHTETSHTQPTRTETAQTEPDLGIRLFHKTGTDVGVRADVGVISRGDAAVAYACLCRWDDDGSRPTRHRVLAALRELGECALDLVTAEQASAEPASAEQVTTEQATTPPT</sequence>
<keyword evidence="3" id="KW-0378">Hydrolase</keyword>
<evidence type="ECO:0000256" key="1">
    <source>
        <dbReference type="SAM" id="MobiDB-lite"/>
    </source>
</evidence>
<feature type="compositionally biased region" description="Polar residues" evidence="1">
    <location>
        <begin position="326"/>
        <end position="336"/>
    </location>
</feature>
<proteinExistence type="predicted"/>